<gene>
    <name evidence="1" type="ORF">LAUMK13_02127</name>
</gene>
<evidence type="ECO:0000313" key="1">
    <source>
        <dbReference type="EMBL" id="VBA38532.1"/>
    </source>
</evidence>
<keyword evidence="2" id="KW-1185">Reference proteome</keyword>
<name>A0A498Q1V1_9MYCO</name>
<dbReference type="EMBL" id="UPHQ01000097">
    <property type="protein sequence ID" value="VBA38532.1"/>
    <property type="molecule type" value="Genomic_DNA"/>
</dbReference>
<protein>
    <submittedName>
        <fullName evidence="1">Uncharacterized protein</fullName>
    </submittedName>
</protein>
<reference evidence="1 2" key="1">
    <citation type="submission" date="2018-09" db="EMBL/GenBank/DDBJ databases">
        <authorList>
            <person name="Tagini F."/>
        </authorList>
    </citation>
    <scope>NUCLEOTIDE SEQUENCE [LARGE SCALE GENOMIC DNA]</scope>
    <source>
        <strain evidence="1 2">MK13</strain>
    </source>
</reference>
<organism evidence="1 2">
    <name type="scientific">Mycobacterium innocens</name>
    <dbReference type="NCBI Taxonomy" id="2341083"/>
    <lineage>
        <taxon>Bacteria</taxon>
        <taxon>Bacillati</taxon>
        <taxon>Actinomycetota</taxon>
        <taxon>Actinomycetes</taxon>
        <taxon>Mycobacteriales</taxon>
        <taxon>Mycobacteriaceae</taxon>
        <taxon>Mycobacterium</taxon>
    </lineage>
</organism>
<dbReference type="Proteomes" id="UP000267289">
    <property type="component" value="Unassembled WGS sequence"/>
</dbReference>
<dbReference type="RefSeq" id="WP_136625678.1">
    <property type="nucleotide sequence ID" value="NZ_UPHQ01000097.1"/>
</dbReference>
<evidence type="ECO:0000313" key="2">
    <source>
        <dbReference type="Proteomes" id="UP000267289"/>
    </source>
</evidence>
<accession>A0A498Q1V1</accession>
<dbReference type="AlphaFoldDB" id="A0A498Q1V1"/>
<sequence length="147" mass="16615">MKSDPKCQVERCTFPATSLHTLKERDGAFDFPKEVVVCGVHKQQLMDPATEWLLLNEQEGRRLLVGPMLAELNEYLLIEPIAELSCHVASRDFSHPEHDGYHVPLKVRARGGTEETLTLVIPFDLLRPTAEFLSHAIPDSERKNGDK</sequence>
<proteinExistence type="predicted"/>
<dbReference type="OrthoDB" id="4729703at2"/>